<accession>A0AAJ1TLU3</accession>
<evidence type="ECO:0000313" key="1">
    <source>
        <dbReference type="EMBL" id="MDQ0418907.1"/>
    </source>
</evidence>
<evidence type="ECO:0000313" key="2">
    <source>
        <dbReference type="Proteomes" id="UP001238450"/>
    </source>
</evidence>
<reference evidence="1 2" key="1">
    <citation type="submission" date="2023-07" db="EMBL/GenBank/DDBJ databases">
        <title>Genomic Encyclopedia of Type Strains, Phase IV (KMG-IV): sequencing the most valuable type-strain genomes for metagenomic binning, comparative biology and taxonomic classification.</title>
        <authorList>
            <person name="Goeker M."/>
        </authorList>
    </citation>
    <scope>NUCLEOTIDE SEQUENCE [LARGE SCALE GENOMIC DNA]</scope>
    <source>
        <strain evidence="1 2">DSM 46876</strain>
    </source>
</reference>
<name>A0AAJ1TLU3_9BACL</name>
<dbReference type="EMBL" id="JAUSUV010000021">
    <property type="protein sequence ID" value="MDQ0418907.1"/>
    <property type="molecule type" value="Genomic_DNA"/>
</dbReference>
<dbReference type="RefSeq" id="WP_307254901.1">
    <property type="nucleotide sequence ID" value="NZ_JAUSUV010000021.1"/>
</dbReference>
<protein>
    <submittedName>
        <fullName evidence="1">Uncharacterized protein</fullName>
    </submittedName>
</protein>
<dbReference type="Proteomes" id="UP001238450">
    <property type="component" value="Unassembled WGS sequence"/>
</dbReference>
<comment type="caution">
    <text evidence="1">The sequence shown here is derived from an EMBL/GenBank/DDBJ whole genome shotgun (WGS) entry which is preliminary data.</text>
</comment>
<keyword evidence="2" id="KW-1185">Reference proteome</keyword>
<dbReference type="AlphaFoldDB" id="A0AAJ1TLU3"/>
<proteinExistence type="predicted"/>
<gene>
    <name evidence="1" type="ORF">J2Z48_003112</name>
</gene>
<organism evidence="1 2">
    <name type="scientific">Croceifilum oryzae</name>
    <dbReference type="NCBI Taxonomy" id="1553429"/>
    <lineage>
        <taxon>Bacteria</taxon>
        <taxon>Bacillati</taxon>
        <taxon>Bacillota</taxon>
        <taxon>Bacilli</taxon>
        <taxon>Bacillales</taxon>
        <taxon>Thermoactinomycetaceae</taxon>
        <taxon>Croceifilum</taxon>
    </lineage>
</organism>
<sequence>MDKIMGLPIGRMERDRSWWEHLTYQAGCLEPDRIKSLQEELETKGRDAFIESFALEEYQIPLRYYPSMDQYYGSYDGTHRIVWAKLVNAPYIRAKVEVYERNEEMYRNYLSVAPHKARWREALQRCGLRQNSLQDQVMYQDHLVYPFRNRTTFLDEDDWLTLRVKERYKKDTHSLECCLTLHHEWQEKIKNQKWRNRLISVLSVIHQDSAYELLHDLYKLGWKKIE</sequence>